<dbReference type="Gene3D" id="1.10.10.10">
    <property type="entry name" value="Winged helix-like DNA-binding domain superfamily/Winged helix DNA-binding domain"/>
    <property type="match status" value="1"/>
</dbReference>
<reference evidence="9" key="1">
    <citation type="journal article" date="2019" name="Int. J. Syst. Evol. Microbiol.">
        <title>The Global Catalogue of Microorganisms (GCM) 10K type strain sequencing project: providing services to taxonomists for standard genome sequencing and annotation.</title>
        <authorList>
            <consortium name="The Broad Institute Genomics Platform"/>
            <consortium name="The Broad Institute Genome Sequencing Center for Infectious Disease"/>
            <person name="Wu L."/>
            <person name="Ma J."/>
        </authorList>
    </citation>
    <scope>NUCLEOTIDE SEQUENCE [LARGE SCALE GENOMIC DNA]</scope>
    <source>
        <strain evidence="9">CCM 7044</strain>
    </source>
</reference>
<evidence type="ECO:0000256" key="1">
    <source>
        <dbReference type="ARBA" id="ARBA00005820"/>
    </source>
</evidence>
<dbReference type="InterPro" id="IPR036388">
    <property type="entry name" value="WH-like_DNA-bd_sf"/>
</dbReference>
<evidence type="ECO:0000259" key="7">
    <source>
        <dbReference type="PROSITE" id="PS51755"/>
    </source>
</evidence>
<organism evidence="8 9">
    <name type="scientific">Promicromonospora vindobonensis</name>
    <dbReference type="NCBI Taxonomy" id="195748"/>
    <lineage>
        <taxon>Bacteria</taxon>
        <taxon>Bacillati</taxon>
        <taxon>Actinomycetota</taxon>
        <taxon>Actinomycetes</taxon>
        <taxon>Micrococcales</taxon>
        <taxon>Promicromonosporaceae</taxon>
        <taxon>Promicromonospora</taxon>
    </lineage>
</organism>
<accession>A0ABW5W148</accession>
<dbReference type="InterPro" id="IPR001867">
    <property type="entry name" value="OmpR/PhoB-type_DNA-bd"/>
</dbReference>
<dbReference type="Proteomes" id="UP001597479">
    <property type="component" value="Unassembled WGS sequence"/>
</dbReference>
<feature type="domain" description="OmpR/PhoB-type" evidence="7">
    <location>
        <begin position="15"/>
        <end position="118"/>
    </location>
</feature>
<sequence>MSAEPGGRPGPPADARPARPAPVRVGVLGPVTAWVDGTEAALGGPRQRAVLARLVVARGRVVTTGRLVEDLWEDPPRGALVTLRTFVAALRRGIEPGRTARTPARLLVTDGPGYALRGVEVDAWSFEAAVSDARDLAPAPAQAALDRAFEIWRGTPYAALDQPWAVAERARLAELRLVATERRAEARISLGAAADVVPGLDAHVAEHPWREESWRLLALALYRSGRQAESLAVLRRARTMLAGELGVDPGRRLAELETQVLRHQVDAGAAATPDDVWRDSTTAYERVVAAGARSRLESTATLLRALALTGGAGLAAARSQRVAAVRAAEQLGDPELTARVIGAFDVPGAWTRSDDAELAAEVVAAAERTLDALPADAPDAVRSRLLATVAVESRGLPGPRGPEAARRAETLARQSGDPAALAFALAGRYLTAFDGAGPAGDRDAIGAELVDLAARHGLSTFEVLGHLVRMQALSALGRWDAAQQHADAAAGLGRRHERPLVEVFTRWFAALRTAASGAPADAAERAYRQAAATLDGSGMPGFADGLLPLAVLALRVWHGLPADDGHGPADGAVDGGGRASDGGGWGPYEPWARPHLLLAGGMDAEAAAAVRHVSDPPPGLLTEVLWILAGRAAVAVGDRRIAERARTALTPAADEVAAGSGVLTAGPVGAHLQALTEFLAN</sequence>
<dbReference type="InterPro" id="IPR005158">
    <property type="entry name" value="BTAD"/>
</dbReference>
<dbReference type="Pfam" id="PF00486">
    <property type="entry name" value="Trans_reg_C"/>
    <property type="match status" value="1"/>
</dbReference>
<feature type="DNA-binding region" description="OmpR/PhoB-type" evidence="5">
    <location>
        <begin position="15"/>
        <end position="118"/>
    </location>
</feature>
<evidence type="ECO:0000313" key="9">
    <source>
        <dbReference type="Proteomes" id="UP001597479"/>
    </source>
</evidence>
<comment type="similarity">
    <text evidence="1">Belongs to the AfsR/DnrI/RedD regulatory family.</text>
</comment>
<evidence type="ECO:0000256" key="4">
    <source>
        <dbReference type="ARBA" id="ARBA00023163"/>
    </source>
</evidence>
<name>A0ABW5W148_9MICO</name>
<dbReference type="PANTHER" id="PTHR35807">
    <property type="entry name" value="TRANSCRIPTIONAL REGULATOR REDD-RELATED"/>
    <property type="match status" value="1"/>
</dbReference>
<gene>
    <name evidence="8" type="ORF">ACFS27_25895</name>
</gene>
<keyword evidence="3 5" id="KW-0238">DNA-binding</keyword>
<feature type="region of interest" description="Disordered" evidence="6">
    <location>
        <begin position="1"/>
        <end position="21"/>
    </location>
</feature>
<evidence type="ECO:0000256" key="3">
    <source>
        <dbReference type="ARBA" id="ARBA00023125"/>
    </source>
</evidence>
<dbReference type="PROSITE" id="PS51755">
    <property type="entry name" value="OMPR_PHOB"/>
    <property type="match status" value="1"/>
</dbReference>
<dbReference type="CDD" id="cd15831">
    <property type="entry name" value="BTAD"/>
    <property type="match status" value="1"/>
</dbReference>
<dbReference type="Gene3D" id="1.25.40.10">
    <property type="entry name" value="Tetratricopeptide repeat domain"/>
    <property type="match status" value="1"/>
</dbReference>
<dbReference type="InterPro" id="IPR051677">
    <property type="entry name" value="AfsR-DnrI-RedD_regulator"/>
</dbReference>
<evidence type="ECO:0000256" key="5">
    <source>
        <dbReference type="PROSITE-ProRule" id="PRU01091"/>
    </source>
</evidence>
<dbReference type="InterPro" id="IPR016032">
    <property type="entry name" value="Sig_transdc_resp-reg_C-effctor"/>
</dbReference>
<dbReference type="SMART" id="SM01043">
    <property type="entry name" value="BTAD"/>
    <property type="match status" value="1"/>
</dbReference>
<evidence type="ECO:0000256" key="6">
    <source>
        <dbReference type="SAM" id="MobiDB-lite"/>
    </source>
</evidence>
<dbReference type="SUPFAM" id="SSF48452">
    <property type="entry name" value="TPR-like"/>
    <property type="match status" value="1"/>
</dbReference>
<dbReference type="RefSeq" id="WP_377189594.1">
    <property type="nucleotide sequence ID" value="NZ_JBHUOG010000002.1"/>
</dbReference>
<dbReference type="SUPFAM" id="SSF46894">
    <property type="entry name" value="C-terminal effector domain of the bipartite response regulators"/>
    <property type="match status" value="1"/>
</dbReference>
<comment type="caution">
    <text evidence="8">The sequence shown here is derived from an EMBL/GenBank/DDBJ whole genome shotgun (WGS) entry which is preliminary data.</text>
</comment>
<protein>
    <submittedName>
        <fullName evidence="8">BTAD domain-containing putative transcriptional regulator</fullName>
    </submittedName>
</protein>
<keyword evidence="2" id="KW-0805">Transcription regulation</keyword>
<dbReference type="Pfam" id="PF03704">
    <property type="entry name" value="BTAD"/>
    <property type="match status" value="1"/>
</dbReference>
<proteinExistence type="inferred from homology"/>
<evidence type="ECO:0000313" key="8">
    <source>
        <dbReference type="EMBL" id="MFD2797016.1"/>
    </source>
</evidence>
<keyword evidence="4" id="KW-0804">Transcription</keyword>
<dbReference type="SMART" id="SM00862">
    <property type="entry name" value="Trans_reg_C"/>
    <property type="match status" value="1"/>
</dbReference>
<dbReference type="PANTHER" id="PTHR35807:SF1">
    <property type="entry name" value="TRANSCRIPTIONAL REGULATOR REDD"/>
    <property type="match status" value="1"/>
</dbReference>
<evidence type="ECO:0000256" key="2">
    <source>
        <dbReference type="ARBA" id="ARBA00023015"/>
    </source>
</evidence>
<dbReference type="EMBL" id="JBHUOG010000002">
    <property type="protein sequence ID" value="MFD2797016.1"/>
    <property type="molecule type" value="Genomic_DNA"/>
</dbReference>
<dbReference type="InterPro" id="IPR011990">
    <property type="entry name" value="TPR-like_helical_dom_sf"/>
</dbReference>
<keyword evidence="9" id="KW-1185">Reference proteome</keyword>